<evidence type="ECO:0008006" key="4">
    <source>
        <dbReference type="Google" id="ProtNLM"/>
    </source>
</evidence>
<comment type="caution">
    <text evidence="2">The sequence shown here is derived from an EMBL/GenBank/DDBJ whole genome shotgun (WGS) entry which is preliminary data.</text>
</comment>
<dbReference type="EMBL" id="SODD01000005">
    <property type="protein sequence ID" value="TDW25303.1"/>
    <property type="molecule type" value="Genomic_DNA"/>
</dbReference>
<protein>
    <recommendedName>
        <fullName evidence="4">ABC-2 family transporter</fullName>
    </recommendedName>
</protein>
<name>A0A4R8A3Z0_9FIRM</name>
<keyword evidence="1" id="KW-0472">Membrane</keyword>
<feature type="transmembrane region" description="Helical" evidence="1">
    <location>
        <begin position="323"/>
        <end position="348"/>
    </location>
</feature>
<proteinExistence type="predicted"/>
<accession>A0A4R8A3Z0</accession>
<feature type="transmembrane region" description="Helical" evidence="1">
    <location>
        <begin position="378"/>
        <end position="401"/>
    </location>
</feature>
<feature type="transmembrane region" description="Helical" evidence="1">
    <location>
        <begin position="413"/>
        <end position="431"/>
    </location>
</feature>
<feature type="transmembrane region" description="Helical" evidence="1">
    <location>
        <begin position="482"/>
        <end position="503"/>
    </location>
</feature>
<sequence length="509" mass="59181">MLALIREEAIKLFRKKTLWIIFIVLLGYVSYATYDNYQEVIPKNHYLLNESGEQLTGIEAIRYIDEKRHELAGNVDKVFIQKYNEKYDEALRKAGYYNLEEDTERMNQLYTDENKKMLERYIEASKNWNFDDELQEWIGAFDMYIYCANENESDMTCSFLPLYKQESEVQTVHAIYDQANTFFPLIKPQTSEKPTDSKTFLDIGLQYMIDKDTHIILKWGDIDGVNYQQFFVPMKPNKEIGQYLDTSPYWQQMNKEYLQTNTYYDSLIGTELYVKNLGEIDSVFGVSLLLFFVLLFGDLFSYDSQTKTDQIIYSSAYGGKQLRFARCITACIFVVMTVLISELLILLISHAIVPIRGLDLAVVMQDGLFNIYQSHLNVQYGTMVLASIGLFIMACIAVSSLTMMLSYLLKNRIVTTIIMFMFIIITFFYVFPLDISLTGMQSFLPSVMLKFEQYFQYNASGSNGTFLPYITVFGHVFGRYQFVIGFWIAISTILCLMITFVNVHKEISH</sequence>
<feature type="transmembrane region" description="Helical" evidence="1">
    <location>
        <begin position="283"/>
        <end position="302"/>
    </location>
</feature>
<keyword evidence="1" id="KW-1133">Transmembrane helix</keyword>
<reference evidence="2 3" key="1">
    <citation type="submission" date="2019-03" db="EMBL/GenBank/DDBJ databases">
        <title>Genomic Encyclopedia of Type Strains, Phase IV (KMG-IV): sequencing the most valuable type-strain genomes for metagenomic binning, comparative biology and taxonomic classification.</title>
        <authorList>
            <person name="Goeker M."/>
        </authorList>
    </citation>
    <scope>NUCLEOTIDE SEQUENCE [LARGE SCALE GENOMIC DNA]</scope>
    <source>
        <strain evidence="2 3">DSM 28867</strain>
    </source>
</reference>
<dbReference type="AlphaFoldDB" id="A0A4R8A3Z0"/>
<dbReference type="Proteomes" id="UP000294743">
    <property type="component" value="Unassembled WGS sequence"/>
</dbReference>
<gene>
    <name evidence="2" type="ORF">EDD63_10535</name>
</gene>
<evidence type="ECO:0000313" key="3">
    <source>
        <dbReference type="Proteomes" id="UP000294743"/>
    </source>
</evidence>
<dbReference type="RefSeq" id="WP_134168208.1">
    <property type="nucleotide sequence ID" value="NZ_SODD01000005.1"/>
</dbReference>
<feature type="transmembrane region" description="Helical" evidence="1">
    <location>
        <begin position="16"/>
        <end position="34"/>
    </location>
</feature>
<keyword evidence="3" id="KW-1185">Reference proteome</keyword>
<evidence type="ECO:0000256" key="1">
    <source>
        <dbReference type="SAM" id="Phobius"/>
    </source>
</evidence>
<organism evidence="2 3">
    <name type="scientific">Breznakia blatticola</name>
    <dbReference type="NCBI Taxonomy" id="1754012"/>
    <lineage>
        <taxon>Bacteria</taxon>
        <taxon>Bacillati</taxon>
        <taxon>Bacillota</taxon>
        <taxon>Erysipelotrichia</taxon>
        <taxon>Erysipelotrichales</taxon>
        <taxon>Erysipelotrichaceae</taxon>
        <taxon>Breznakia</taxon>
    </lineage>
</organism>
<evidence type="ECO:0000313" key="2">
    <source>
        <dbReference type="EMBL" id="TDW25303.1"/>
    </source>
</evidence>
<keyword evidence="1" id="KW-0812">Transmembrane</keyword>